<keyword evidence="2" id="KW-0808">Transferase</keyword>
<dbReference type="InterPro" id="IPR019257">
    <property type="entry name" value="MeTrfase_dom"/>
</dbReference>
<evidence type="ECO:0000256" key="1">
    <source>
        <dbReference type="ARBA" id="ARBA00022603"/>
    </source>
</evidence>
<dbReference type="InterPro" id="IPR017805">
    <property type="entry name" value="SAM_MeTrfase_EasF-type_put"/>
</dbReference>
<evidence type="ECO:0000256" key="2">
    <source>
        <dbReference type="ARBA" id="ARBA00022679"/>
    </source>
</evidence>
<dbReference type="SUPFAM" id="SSF53335">
    <property type="entry name" value="S-adenosyl-L-methionine-dependent methyltransferases"/>
    <property type="match status" value="1"/>
</dbReference>
<protein>
    <recommendedName>
        <fullName evidence="7">Histidine-specific methyltransferase SAM-dependent domain-containing protein</fullName>
    </recommendedName>
</protein>
<evidence type="ECO:0000259" key="4">
    <source>
        <dbReference type="Pfam" id="PF10017"/>
    </source>
</evidence>
<dbReference type="Gene3D" id="3.90.1580.10">
    <property type="entry name" value="paralog of FGE (formylglycine-generating enzyme)"/>
    <property type="match status" value="1"/>
</dbReference>
<dbReference type="Proteomes" id="UP000193240">
    <property type="component" value="Unassembled WGS sequence"/>
</dbReference>
<organism evidence="5 6">
    <name type="scientific">Epicoccum nigrum</name>
    <name type="common">Soil fungus</name>
    <name type="synonym">Epicoccum purpurascens</name>
    <dbReference type="NCBI Taxonomy" id="105696"/>
    <lineage>
        <taxon>Eukaryota</taxon>
        <taxon>Fungi</taxon>
        <taxon>Dikarya</taxon>
        <taxon>Ascomycota</taxon>
        <taxon>Pezizomycotina</taxon>
        <taxon>Dothideomycetes</taxon>
        <taxon>Pleosporomycetidae</taxon>
        <taxon>Pleosporales</taxon>
        <taxon>Pleosporineae</taxon>
        <taxon>Didymellaceae</taxon>
        <taxon>Epicoccum</taxon>
    </lineage>
</organism>
<dbReference type="GO" id="GO:0052699">
    <property type="term" value="P:ergothioneine biosynthetic process"/>
    <property type="evidence" value="ECO:0007669"/>
    <property type="project" value="EnsemblFungi"/>
</dbReference>
<evidence type="ECO:0000313" key="5">
    <source>
        <dbReference type="EMBL" id="OSS44904.1"/>
    </source>
</evidence>
<dbReference type="GO" id="GO:0032259">
    <property type="term" value="P:methylation"/>
    <property type="evidence" value="ECO:0007669"/>
    <property type="project" value="UniProtKB-KW"/>
</dbReference>
<dbReference type="InterPro" id="IPR051128">
    <property type="entry name" value="EgtD_Methyltrsf_superfamily"/>
</dbReference>
<feature type="domain" description="Sulfatase-modifying factor enzyme-like" evidence="3">
    <location>
        <begin position="744"/>
        <end position="840"/>
    </location>
</feature>
<dbReference type="InterPro" id="IPR005532">
    <property type="entry name" value="SUMF_dom"/>
</dbReference>
<dbReference type="AlphaFoldDB" id="A0A1Y2LLQ1"/>
<evidence type="ECO:0008006" key="7">
    <source>
        <dbReference type="Google" id="ProtNLM"/>
    </source>
</evidence>
<accession>A0A1Y2LLQ1</accession>
<dbReference type="PANTHER" id="PTHR43397:SF1">
    <property type="entry name" value="ERGOTHIONEINE BIOSYNTHESIS PROTEIN 1"/>
    <property type="match status" value="1"/>
</dbReference>
<dbReference type="PANTHER" id="PTHR43397">
    <property type="entry name" value="ERGOTHIONEINE BIOSYNTHESIS PROTEIN 1"/>
    <property type="match status" value="1"/>
</dbReference>
<feature type="domain" description="Histidine-specific methyltransferase SAM-dependent" evidence="4">
    <location>
        <begin position="21"/>
        <end position="325"/>
    </location>
</feature>
<reference evidence="5 6" key="1">
    <citation type="journal article" date="2017" name="Genome Announc.">
        <title>Genome sequence of the saprophytic ascomycete Epicoccum nigrum ICMP 19927 strain isolated from New Zealand.</title>
        <authorList>
            <person name="Fokin M."/>
            <person name="Fleetwood D."/>
            <person name="Weir B.S."/>
            <person name="Villas-Boas S.G."/>
        </authorList>
    </citation>
    <scope>NUCLEOTIDE SEQUENCE [LARGE SCALE GENOMIC DNA]</scope>
    <source>
        <strain evidence="5 6">ICMP 19927</strain>
    </source>
</reference>
<sequence length="843" mass="94982">MVRKTEIIDIRVGSTDFDMVADIKKGLKPEDGGEKRLPTLLLYDEAGLRLFEKITYLDEYYLTNAEIAVLEAYAEQIARRVQPGSVIVELGSGNLRKVNILLQAIDRLRKNVEYYAVDLSLPELERTFSEIPTDGYKHVTCCGLHGTYDHALEWLKSSSVKDKPKTILWLGSSLGNFKRHEAAPFLAEFGHALKPGDTMLIGIDSCKDPDRVYHAYNDKANVTHEFILNGLKHANRLMDRETFKLEEWNVIGEYDEEAGRHHAFVAPLKDVVIEGVKIPKGERIRIEESYKYSRKETLELWEGAGLAENTVWSNARGDYGLHFVSKPSVLFPTNHEKYAAQPVPSLSEWRELWTAWDAVTLRMIPEDELLSKPINLRNACIFYLGHIPTFLDIHMTRATDGKPTDPAYFWQIFERGIDPDVDDPEKCHAHSEIPESWPPLEEIFTYQRTIREKAESLYASGAVERNYRVARAMWLAFEHEAMHLETLLYMLVQSDKVLPPPGTAIPDFVALAKRSAATAVENEWFTIPETNLTIGLDDSDGDENTKRYFGWDNEKPTRSAHVKSFRAKARPITNGEYAAYLTKTGQTTIPASWCEEQRLSDAAHTVNKRDSVVNGFHNGNDGATLDITDGKYVKTVYGTVPLMYALDWPVVASFDEVAGCASWMGGRIPTVEEARSIYSYVDASKNKELQALGTTIPAVNGHLSNNGVDESPPSVHFVNGGSDAATRLSLTPHDLFINLEGTNVGFKHWHPVSVAERGDKLCGQSDLGGVWEWTSTVLEKYDGFEPMELYPGYTADFFDGKHNITLGGSWATIPRIAGRRTFVNWYQRNYPYVWAGARVVTDL</sequence>
<gene>
    <name evidence="5" type="ORF">B5807_09378</name>
</gene>
<dbReference type="InterPro" id="IPR029063">
    <property type="entry name" value="SAM-dependent_MTases_sf"/>
</dbReference>
<evidence type="ECO:0000313" key="6">
    <source>
        <dbReference type="Proteomes" id="UP000193240"/>
    </source>
</evidence>
<dbReference type="STRING" id="105696.A0A1Y2LLQ1"/>
<dbReference type="GO" id="GO:0052706">
    <property type="term" value="F:L-histidine N(alpha)-methyltransferase activity"/>
    <property type="evidence" value="ECO:0007669"/>
    <property type="project" value="EnsemblFungi"/>
</dbReference>
<keyword evidence="1" id="KW-0489">Methyltransferase</keyword>
<dbReference type="InParanoid" id="A0A1Y2LLQ1"/>
<dbReference type="NCBIfam" id="TIGR03439">
    <property type="entry name" value="methyl_EasF"/>
    <property type="match status" value="1"/>
</dbReference>
<dbReference type="InterPro" id="IPR016187">
    <property type="entry name" value="CTDL_fold"/>
</dbReference>
<dbReference type="Pfam" id="PF03781">
    <property type="entry name" value="FGE-sulfatase"/>
    <property type="match status" value="2"/>
</dbReference>
<evidence type="ECO:0000259" key="3">
    <source>
        <dbReference type="Pfam" id="PF03781"/>
    </source>
</evidence>
<keyword evidence="6" id="KW-1185">Reference proteome</keyword>
<feature type="domain" description="Sulfatase-modifying factor enzyme-like" evidence="3">
    <location>
        <begin position="547"/>
        <end position="673"/>
    </location>
</feature>
<proteinExistence type="predicted"/>
<name>A0A1Y2LLQ1_EPING</name>
<dbReference type="InterPro" id="IPR042095">
    <property type="entry name" value="SUMF_sf"/>
</dbReference>
<dbReference type="OMA" id="FKHWHPT"/>
<dbReference type="SUPFAM" id="SSF56436">
    <property type="entry name" value="C-type lectin-like"/>
    <property type="match status" value="1"/>
</dbReference>
<dbReference type="EMBL" id="KZ107855">
    <property type="protein sequence ID" value="OSS44904.1"/>
    <property type="molecule type" value="Genomic_DNA"/>
</dbReference>
<dbReference type="GO" id="GO:1903257">
    <property type="term" value="P:selenoneine biosynthetic process"/>
    <property type="evidence" value="ECO:0007669"/>
    <property type="project" value="EnsemblFungi"/>
</dbReference>
<dbReference type="Gene3D" id="3.40.50.150">
    <property type="entry name" value="Vaccinia Virus protein VP39"/>
    <property type="match status" value="1"/>
</dbReference>
<dbReference type="Pfam" id="PF10017">
    <property type="entry name" value="Methyltransf_33"/>
    <property type="match status" value="1"/>
</dbReference>